<keyword evidence="6" id="KW-0677">Repeat</keyword>
<feature type="domain" description="PH" evidence="15">
    <location>
        <begin position="359"/>
        <end position="492"/>
    </location>
</feature>
<dbReference type="Pfam" id="PF13405">
    <property type="entry name" value="EF-hand_6"/>
    <property type="match status" value="1"/>
</dbReference>
<evidence type="ECO:0000256" key="10">
    <source>
        <dbReference type="ARBA" id="ARBA00022840"/>
    </source>
</evidence>
<evidence type="ECO:0000256" key="5">
    <source>
        <dbReference type="ARBA" id="ARBA00022723"/>
    </source>
</evidence>
<proteinExistence type="inferred from homology"/>
<dbReference type="InterPro" id="IPR008271">
    <property type="entry name" value="Ser/Thr_kinase_AS"/>
</dbReference>
<feature type="compositionally biased region" description="Polar residues" evidence="14">
    <location>
        <begin position="304"/>
        <end position="327"/>
    </location>
</feature>
<dbReference type="EMBL" id="CAIX01000015">
    <property type="protein sequence ID" value="CCI41172.1"/>
    <property type="molecule type" value="Genomic_DNA"/>
</dbReference>
<feature type="region of interest" description="Disordered" evidence="14">
    <location>
        <begin position="439"/>
        <end position="466"/>
    </location>
</feature>
<evidence type="ECO:0000256" key="6">
    <source>
        <dbReference type="ARBA" id="ARBA00022737"/>
    </source>
</evidence>
<evidence type="ECO:0000256" key="11">
    <source>
        <dbReference type="ARBA" id="ARBA00024334"/>
    </source>
</evidence>
<dbReference type="SUPFAM" id="SSF56112">
    <property type="entry name" value="Protein kinase-like (PK-like)"/>
    <property type="match status" value="1"/>
</dbReference>
<dbReference type="EC" id="2.7.11.1" evidence="2"/>
<comment type="catalytic activity">
    <reaction evidence="13">
        <text>L-seryl-[protein] + ATP = O-phospho-L-seryl-[protein] + ADP + H(+)</text>
        <dbReference type="Rhea" id="RHEA:17989"/>
        <dbReference type="Rhea" id="RHEA-COMP:9863"/>
        <dbReference type="Rhea" id="RHEA-COMP:11604"/>
        <dbReference type="ChEBI" id="CHEBI:15378"/>
        <dbReference type="ChEBI" id="CHEBI:29999"/>
        <dbReference type="ChEBI" id="CHEBI:30616"/>
        <dbReference type="ChEBI" id="CHEBI:83421"/>
        <dbReference type="ChEBI" id="CHEBI:456216"/>
        <dbReference type="EC" id="2.7.11.1"/>
    </reaction>
</comment>
<dbReference type="Gene3D" id="1.10.510.10">
    <property type="entry name" value="Transferase(Phosphotransferase) domain 1"/>
    <property type="match status" value="1"/>
</dbReference>
<keyword evidence="7" id="KW-0547">Nucleotide-binding</keyword>
<evidence type="ECO:0000256" key="14">
    <source>
        <dbReference type="SAM" id="MobiDB-lite"/>
    </source>
</evidence>
<dbReference type="FunFam" id="1.10.510.10:FF:000571">
    <property type="entry name" value="Maternal embryonic leucine zipper kinase"/>
    <property type="match status" value="1"/>
</dbReference>
<dbReference type="SUPFAM" id="SSF50729">
    <property type="entry name" value="PH domain-like"/>
    <property type="match status" value="1"/>
</dbReference>
<keyword evidence="10" id="KW-0067">ATP-binding</keyword>
<reference evidence="18 19" key="1">
    <citation type="submission" date="2012-05" db="EMBL/GenBank/DDBJ databases">
        <title>Recombination and specialization in a pathogen metapopulation.</title>
        <authorList>
            <person name="Gardiner A."/>
            <person name="Kemen E."/>
            <person name="Schultz-Larsen T."/>
            <person name="MacLean D."/>
            <person name="Van Oosterhout C."/>
            <person name="Jones J.D.G."/>
        </authorList>
    </citation>
    <scope>NUCLEOTIDE SEQUENCE [LARGE SCALE GENOMIC DNA]</scope>
    <source>
        <strain evidence="18 19">Ac Nc2</strain>
    </source>
</reference>
<dbReference type="InterPro" id="IPR011009">
    <property type="entry name" value="Kinase-like_dom_sf"/>
</dbReference>
<feature type="domain" description="EF-hand" evidence="17">
    <location>
        <begin position="90"/>
        <end position="125"/>
    </location>
</feature>
<protein>
    <recommendedName>
        <fullName evidence="2">non-specific serine/threonine protein kinase</fullName>
        <ecNumber evidence="2">2.7.11.1</ecNumber>
    </recommendedName>
</protein>
<dbReference type="InterPro" id="IPR011992">
    <property type="entry name" value="EF-hand-dom_pair"/>
</dbReference>
<evidence type="ECO:0000256" key="13">
    <source>
        <dbReference type="ARBA" id="ARBA00048679"/>
    </source>
</evidence>
<dbReference type="Gene3D" id="1.10.238.10">
    <property type="entry name" value="EF-hand"/>
    <property type="match status" value="1"/>
</dbReference>
<dbReference type="Pfam" id="PF13202">
    <property type="entry name" value="EF-hand_5"/>
    <property type="match status" value="1"/>
</dbReference>
<evidence type="ECO:0000256" key="12">
    <source>
        <dbReference type="ARBA" id="ARBA00047899"/>
    </source>
</evidence>
<dbReference type="CDD" id="cd00051">
    <property type="entry name" value="EFh"/>
    <property type="match status" value="1"/>
</dbReference>
<dbReference type="Pfam" id="PF00169">
    <property type="entry name" value="PH"/>
    <property type="match status" value="1"/>
</dbReference>
<accession>A0A024G3L8</accession>
<dbReference type="GO" id="GO:0005509">
    <property type="term" value="F:calcium ion binding"/>
    <property type="evidence" value="ECO:0007669"/>
    <property type="project" value="InterPro"/>
</dbReference>
<sequence length="772" mass="87005">MDYPLRRLTVDERESLKKLQGNEIEMLRKTFKALTCASNGHRVDKETFMKCFTLPGLLGERLFEVIDKDSSGTIDFNEFVCGLGIVFRGSKKEKLKFIFELYDVNESGYISRNDLITMLSQFPESMLGYIPHSDAHNEQICPDEQLGAEDVAKRHSCSQVDGPDGSVLDDIESLVNHAFENSNGSLSFELFYNWCEKTPEIANFWMSIFQSEEILSPLSNLAKKGSSASAFHTDLTKSETPRDASVFPYLKSSNFPSACVDNANLLETREHLEKARSSCPIELISNKIVQLLTEVNNIIESSATTDVPATPTNSLSTDAMPSPIHSTSSERKNSHMSVSPSRRVSSYKVPELLSVSPHVDSLSGTLWKRGSRLRQLKARHYVLQGNFLYCYLNEEDTIPRDVTFMCDCYVERDTKPVALSKNTMLYGIDILIESNNGASSELVPAPPTQENTSPTPRSTKETSSTWRHKRTLYMKSEEEQQCWLQALRRATDKAAIKEYYDFGEQLGRGRFSKVFQGTHKQTAASHAVKVLDKASLSVAEKKLIRTEIAILRLVSHPHIIQLHDVYEDKQCMYIVTELMTGGELFKRLMDQNHFSEKETCMVMRPLLESVGYIHRLGVIHRDLKPENILCGETLNDIKIADFGLSKLVYPHELMKMPCGTLSYVAPEVLSLVGYGKEADVWSLGVIMYLLLRGELPFHGKTKNEIVQKTLYAELNLEEDHHSIWASVSEEAKTVLKGLLTKDPEKRLTAQGALKQPWFTMSSVSVESCLVGK</sequence>
<dbReference type="SMART" id="SM00054">
    <property type="entry name" value="EFh"/>
    <property type="match status" value="2"/>
</dbReference>
<dbReference type="PROSITE" id="PS50003">
    <property type="entry name" value="PH_DOMAIN"/>
    <property type="match status" value="1"/>
</dbReference>
<evidence type="ECO:0000256" key="8">
    <source>
        <dbReference type="ARBA" id="ARBA00022777"/>
    </source>
</evidence>
<evidence type="ECO:0000313" key="19">
    <source>
        <dbReference type="Proteomes" id="UP000053237"/>
    </source>
</evidence>
<dbReference type="InterPro" id="IPR001849">
    <property type="entry name" value="PH_domain"/>
</dbReference>
<dbReference type="InterPro" id="IPR011993">
    <property type="entry name" value="PH-like_dom_sf"/>
</dbReference>
<dbReference type="PROSITE" id="PS50222">
    <property type="entry name" value="EF_HAND_2"/>
    <property type="match status" value="2"/>
</dbReference>
<comment type="cofactor">
    <cofactor evidence="1">
        <name>Mg(2+)</name>
        <dbReference type="ChEBI" id="CHEBI:18420"/>
    </cofactor>
</comment>
<dbReference type="STRING" id="65357.A0A024G3L8"/>
<evidence type="ECO:0000256" key="1">
    <source>
        <dbReference type="ARBA" id="ARBA00001946"/>
    </source>
</evidence>
<comment type="catalytic activity">
    <reaction evidence="12">
        <text>L-threonyl-[protein] + ATP = O-phospho-L-threonyl-[protein] + ADP + H(+)</text>
        <dbReference type="Rhea" id="RHEA:46608"/>
        <dbReference type="Rhea" id="RHEA-COMP:11060"/>
        <dbReference type="Rhea" id="RHEA-COMP:11605"/>
        <dbReference type="ChEBI" id="CHEBI:15378"/>
        <dbReference type="ChEBI" id="CHEBI:30013"/>
        <dbReference type="ChEBI" id="CHEBI:30616"/>
        <dbReference type="ChEBI" id="CHEBI:61977"/>
        <dbReference type="ChEBI" id="CHEBI:456216"/>
        <dbReference type="EC" id="2.7.11.1"/>
    </reaction>
</comment>
<dbReference type="FunFam" id="3.30.200.20:FF:000315">
    <property type="entry name" value="Calcium-dependent protein kinase 3"/>
    <property type="match status" value="1"/>
</dbReference>
<feature type="domain" description="Protein kinase" evidence="16">
    <location>
        <begin position="500"/>
        <end position="758"/>
    </location>
</feature>
<comment type="caution">
    <text evidence="18">The sequence shown here is derived from an EMBL/GenBank/DDBJ whole genome shotgun (WGS) entry which is preliminary data.</text>
</comment>
<dbReference type="InterPro" id="IPR000719">
    <property type="entry name" value="Prot_kinase_dom"/>
</dbReference>
<dbReference type="SMART" id="SM00233">
    <property type="entry name" value="PH"/>
    <property type="match status" value="1"/>
</dbReference>
<keyword evidence="19" id="KW-1185">Reference proteome</keyword>
<keyword evidence="3" id="KW-0723">Serine/threonine-protein kinase</keyword>
<keyword evidence="8" id="KW-0418">Kinase</keyword>
<evidence type="ECO:0000256" key="2">
    <source>
        <dbReference type="ARBA" id="ARBA00012513"/>
    </source>
</evidence>
<dbReference type="CDD" id="cd05117">
    <property type="entry name" value="STKc_CAMK"/>
    <property type="match status" value="1"/>
</dbReference>
<dbReference type="GO" id="GO:0005524">
    <property type="term" value="F:ATP binding"/>
    <property type="evidence" value="ECO:0007669"/>
    <property type="project" value="UniProtKB-KW"/>
</dbReference>
<feature type="region of interest" description="Disordered" evidence="14">
    <location>
        <begin position="304"/>
        <end position="341"/>
    </location>
</feature>
<dbReference type="InterPro" id="IPR018247">
    <property type="entry name" value="EF_Hand_1_Ca_BS"/>
</dbReference>
<evidence type="ECO:0000256" key="4">
    <source>
        <dbReference type="ARBA" id="ARBA00022679"/>
    </source>
</evidence>
<dbReference type="PANTHER" id="PTHR24347">
    <property type="entry name" value="SERINE/THREONINE-PROTEIN KINASE"/>
    <property type="match status" value="1"/>
</dbReference>
<evidence type="ECO:0000313" key="18">
    <source>
        <dbReference type="EMBL" id="CCI41172.1"/>
    </source>
</evidence>
<organism evidence="18 19">
    <name type="scientific">Albugo candida</name>
    <dbReference type="NCBI Taxonomy" id="65357"/>
    <lineage>
        <taxon>Eukaryota</taxon>
        <taxon>Sar</taxon>
        <taxon>Stramenopiles</taxon>
        <taxon>Oomycota</taxon>
        <taxon>Peronosporomycetes</taxon>
        <taxon>Albuginales</taxon>
        <taxon>Albuginaceae</taxon>
        <taxon>Albugo</taxon>
    </lineage>
</organism>
<dbReference type="Proteomes" id="UP000053237">
    <property type="component" value="Unassembled WGS sequence"/>
</dbReference>
<evidence type="ECO:0000256" key="3">
    <source>
        <dbReference type="ARBA" id="ARBA00022527"/>
    </source>
</evidence>
<feature type="compositionally biased region" description="Polar residues" evidence="14">
    <location>
        <begin position="448"/>
        <end position="465"/>
    </location>
</feature>
<dbReference type="PROSITE" id="PS50011">
    <property type="entry name" value="PROTEIN_KINASE_DOM"/>
    <property type="match status" value="1"/>
</dbReference>
<dbReference type="AlphaFoldDB" id="A0A024G3L8"/>
<name>A0A024G3L8_9STRA</name>
<comment type="similarity">
    <text evidence="11">Belongs to the protein kinase superfamily. Ser/Thr protein kinase family. CDPK subfamily.</text>
</comment>
<dbReference type="PROSITE" id="PS00108">
    <property type="entry name" value="PROTEIN_KINASE_ST"/>
    <property type="match status" value="1"/>
</dbReference>
<keyword evidence="4" id="KW-0808">Transferase</keyword>
<evidence type="ECO:0000259" key="15">
    <source>
        <dbReference type="PROSITE" id="PS50003"/>
    </source>
</evidence>
<feature type="domain" description="EF-hand" evidence="17">
    <location>
        <begin position="60"/>
        <end position="89"/>
    </location>
</feature>
<dbReference type="Gene3D" id="2.30.29.30">
    <property type="entry name" value="Pleckstrin-homology domain (PH domain)/Phosphotyrosine-binding domain (PTB)"/>
    <property type="match status" value="1"/>
</dbReference>
<keyword evidence="5" id="KW-0479">Metal-binding</keyword>
<dbReference type="SUPFAM" id="SSF47473">
    <property type="entry name" value="EF-hand"/>
    <property type="match status" value="1"/>
</dbReference>
<keyword evidence="9" id="KW-0106">Calcium</keyword>
<evidence type="ECO:0000259" key="17">
    <source>
        <dbReference type="PROSITE" id="PS50222"/>
    </source>
</evidence>
<dbReference type="OrthoDB" id="40902at2759"/>
<dbReference type="GO" id="GO:0004674">
    <property type="term" value="F:protein serine/threonine kinase activity"/>
    <property type="evidence" value="ECO:0007669"/>
    <property type="project" value="UniProtKB-KW"/>
</dbReference>
<evidence type="ECO:0000256" key="9">
    <source>
        <dbReference type="ARBA" id="ARBA00022837"/>
    </source>
</evidence>
<dbReference type="InParanoid" id="A0A024G3L8"/>
<dbReference type="PRINTS" id="PR00450">
    <property type="entry name" value="RECOVERIN"/>
</dbReference>
<evidence type="ECO:0000256" key="7">
    <source>
        <dbReference type="ARBA" id="ARBA00022741"/>
    </source>
</evidence>
<dbReference type="PROSITE" id="PS00018">
    <property type="entry name" value="EF_HAND_1"/>
    <property type="match status" value="2"/>
</dbReference>
<evidence type="ECO:0000259" key="16">
    <source>
        <dbReference type="PROSITE" id="PS50011"/>
    </source>
</evidence>
<dbReference type="SMART" id="SM00220">
    <property type="entry name" value="S_TKc"/>
    <property type="match status" value="1"/>
</dbReference>
<dbReference type="Pfam" id="PF00069">
    <property type="entry name" value="Pkinase"/>
    <property type="match status" value="1"/>
</dbReference>
<gene>
    <name evidence="18" type="ORF">BN9_019560</name>
</gene>
<dbReference type="InterPro" id="IPR002048">
    <property type="entry name" value="EF_hand_dom"/>
</dbReference>